<dbReference type="GO" id="GO:0006183">
    <property type="term" value="P:GTP biosynthetic process"/>
    <property type="evidence" value="ECO:0007669"/>
    <property type="project" value="UniProtKB-UniRule"/>
</dbReference>
<dbReference type="GO" id="GO:0046872">
    <property type="term" value="F:metal ion binding"/>
    <property type="evidence" value="ECO:0007669"/>
    <property type="project" value="UniProtKB-KW"/>
</dbReference>
<evidence type="ECO:0000256" key="3">
    <source>
        <dbReference type="ARBA" id="ARBA00022553"/>
    </source>
</evidence>
<feature type="domain" description="Nucleoside diphosphate kinase-like" evidence="15">
    <location>
        <begin position="47"/>
        <end position="184"/>
    </location>
</feature>
<dbReference type="GO" id="GO:0004550">
    <property type="term" value="F:nucleoside diphosphate kinase activity"/>
    <property type="evidence" value="ECO:0007669"/>
    <property type="project" value="UniProtKB-UniRule"/>
</dbReference>
<keyword evidence="11" id="KW-0479">Metal-binding</keyword>
<evidence type="ECO:0000256" key="7">
    <source>
        <dbReference type="ARBA" id="ARBA00022840"/>
    </source>
</evidence>
<dbReference type="InterPro" id="IPR023005">
    <property type="entry name" value="Nucleoside_diP_kinase_AS"/>
</dbReference>
<accession>A4IQ91</accession>
<feature type="binding site" evidence="11 12">
    <location>
        <position position="55"/>
    </location>
    <ligand>
        <name>ATP</name>
        <dbReference type="ChEBI" id="CHEBI:30616"/>
    </ligand>
</feature>
<evidence type="ECO:0000256" key="10">
    <source>
        <dbReference type="ARBA" id="ARBA00047945"/>
    </source>
</evidence>
<evidence type="ECO:0000256" key="8">
    <source>
        <dbReference type="ARBA" id="ARBA00023080"/>
    </source>
</evidence>
<evidence type="ECO:0000256" key="4">
    <source>
        <dbReference type="ARBA" id="ARBA00022679"/>
    </source>
</evidence>
<comment type="subcellular location">
    <subcellularLocation>
        <location evidence="11">Cytoplasm</location>
    </subcellularLocation>
</comment>
<comment type="cofactor">
    <cofactor evidence="1 11">
        <name>Mg(2+)</name>
        <dbReference type="ChEBI" id="CHEBI:18420"/>
    </cofactor>
</comment>
<dbReference type="HOGENOM" id="CLU_060216_6_3_9"/>
<feature type="binding site" evidence="11 12">
    <location>
        <position position="158"/>
    </location>
    <ligand>
        <name>ATP</name>
        <dbReference type="ChEBI" id="CHEBI:30616"/>
    </ligand>
</feature>
<feature type="active site" description="Pros-phosphohistidine intermediate" evidence="11 12">
    <location>
        <position position="161"/>
    </location>
</feature>
<dbReference type="SMART" id="SM00562">
    <property type="entry name" value="NDK"/>
    <property type="match status" value="1"/>
</dbReference>
<comment type="similarity">
    <text evidence="2 11 12 13">Belongs to the NDK family.</text>
</comment>
<dbReference type="NCBIfam" id="NF001908">
    <property type="entry name" value="PRK00668.1"/>
    <property type="match status" value="1"/>
</dbReference>
<keyword evidence="7 11" id="KW-0067">ATP-binding</keyword>
<keyword evidence="11" id="KW-0963">Cytoplasm</keyword>
<dbReference type="eggNOG" id="COG0105">
    <property type="taxonomic scope" value="Bacteria"/>
</dbReference>
<dbReference type="FunFam" id="3.30.70.141:FF:000002">
    <property type="entry name" value="Nucleoside diphosphate kinase"/>
    <property type="match status" value="1"/>
</dbReference>
<evidence type="ECO:0000256" key="9">
    <source>
        <dbReference type="ARBA" id="ARBA00024802"/>
    </source>
</evidence>
<dbReference type="GO" id="GO:0005737">
    <property type="term" value="C:cytoplasm"/>
    <property type="evidence" value="ECO:0007669"/>
    <property type="project" value="UniProtKB-SubCell"/>
</dbReference>
<evidence type="ECO:0000313" key="16">
    <source>
        <dbReference type="EMBL" id="ABO67495.1"/>
    </source>
</evidence>
<protein>
    <recommendedName>
        <fullName evidence="11 14">Nucleoside diphosphate kinase</fullName>
        <shortName evidence="11">NDK</shortName>
        <shortName evidence="11">NDP kinase</shortName>
        <ecNumber evidence="11 14">2.7.4.6</ecNumber>
    </recommendedName>
    <alternativeName>
        <fullName evidence="11">Nucleoside-2-P kinase</fullName>
    </alternativeName>
</protein>
<keyword evidence="3 11" id="KW-0597">Phosphoprotein</keyword>
<comment type="catalytic activity">
    <reaction evidence="10">
        <text>dZDP + ATP = dZTP + ADP</text>
        <dbReference type="Rhea" id="RHEA:67644"/>
        <dbReference type="ChEBI" id="CHEBI:30616"/>
        <dbReference type="ChEBI" id="CHEBI:172929"/>
        <dbReference type="ChEBI" id="CHEBI:172931"/>
        <dbReference type="ChEBI" id="CHEBI:456216"/>
    </reaction>
</comment>
<proteinExistence type="inferred from homology"/>
<dbReference type="PROSITE" id="PS51374">
    <property type="entry name" value="NDPK_LIKE"/>
    <property type="match status" value="1"/>
</dbReference>
<keyword evidence="4 11" id="KW-0808">Transferase</keyword>
<name>A4IQ91_GEOTN</name>
<feature type="binding site" evidence="11 12">
    <location>
        <position position="137"/>
    </location>
    <ligand>
        <name>ATP</name>
        <dbReference type="ChEBI" id="CHEBI:30616"/>
    </ligand>
</feature>
<feature type="binding site" evidence="11 12">
    <location>
        <position position="131"/>
    </location>
    <ligand>
        <name>ATP</name>
        <dbReference type="ChEBI" id="CHEBI:30616"/>
    </ligand>
</feature>
<evidence type="ECO:0000313" key="17">
    <source>
        <dbReference type="Proteomes" id="UP000001578"/>
    </source>
</evidence>
<dbReference type="Pfam" id="PF00334">
    <property type="entry name" value="NDK"/>
    <property type="match status" value="1"/>
</dbReference>
<dbReference type="EMBL" id="CP000557">
    <property type="protein sequence ID" value="ABO67495.1"/>
    <property type="molecule type" value="Genomic_DNA"/>
</dbReference>
<evidence type="ECO:0000256" key="14">
    <source>
        <dbReference type="RuleBase" id="RU004013"/>
    </source>
</evidence>
<keyword evidence="5 11" id="KW-0547">Nucleotide-binding</keyword>
<evidence type="ECO:0000256" key="1">
    <source>
        <dbReference type="ARBA" id="ARBA00001946"/>
    </source>
</evidence>
<keyword evidence="6 11" id="KW-0418">Kinase</keyword>
<gene>
    <name evidence="11 16" type="primary">ndk</name>
    <name evidence="16" type="ordered locus">GTNG_2143</name>
</gene>
<dbReference type="AlphaFoldDB" id="A4IQ91"/>
<dbReference type="InterPro" id="IPR034907">
    <property type="entry name" value="NDK-like_dom"/>
</dbReference>
<dbReference type="EC" id="2.7.4.6" evidence="11 14"/>
<dbReference type="GO" id="GO:0006228">
    <property type="term" value="P:UTP biosynthetic process"/>
    <property type="evidence" value="ECO:0007669"/>
    <property type="project" value="UniProtKB-UniRule"/>
</dbReference>
<dbReference type="InterPro" id="IPR036850">
    <property type="entry name" value="NDK-like_dom_sf"/>
</dbReference>
<evidence type="ECO:0000256" key="6">
    <source>
        <dbReference type="ARBA" id="ARBA00022777"/>
    </source>
</evidence>
<organism evidence="16 17">
    <name type="scientific">Geobacillus thermodenitrificans (strain NG80-2)</name>
    <dbReference type="NCBI Taxonomy" id="420246"/>
    <lineage>
        <taxon>Bacteria</taxon>
        <taxon>Bacillati</taxon>
        <taxon>Bacillota</taxon>
        <taxon>Bacilli</taxon>
        <taxon>Bacillales</taxon>
        <taxon>Anoxybacillaceae</taxon>
        <taxon>Geobacillus</taxon>
    </lineage>
</organism>
<evidence type="ECO:0000256" key="11">
    <source>
        <dbReference type="HAMAP-Rule" id="MF_00451"/>
    </source>
</evidence>
<comment type="catalytic activity">
    <reaction evidence="11">
        <text>a ribonucleoside 5'-diphosphate + ATP = a ribonucleoside 5'-triphosphate + ADP</text>
        <dbReference type="Rhea" id="RHEA:18113"/>
        <dbReference type="ChEBI" id="CHEBI:30616"/>
        <dbReference type="ChEBI" id="CHEBI:57930"/>
        <dbReference type="ChEBI" id="CHEBI:61557"/>
        <dbReference type="ChEBI" id="CHEBI:456216"/>
        <dbReference type="EC" id="2.7.4.6"/>
    </reaction>
</comment>
<dbReference type="PROSITE" id="PS00469">
    <property type="entry name" value="NDPK"/>
    <property type="match status" value="1"/>
</dbReference>
<dbReference type="Proteomes" id="UP000001578">
    <property type="component" value="Chromosome"/>
</dbReference>
<comment type="function">
    <text evidence="11">Major role in the synthesis of nucleoside triphosphates other than ATP. The ATP gamma phosphate is transferred to the NDP beta phosphate via a ping-pong mechanism, using a phosphorylated active-site intermediate.</text>
</comment>
<dbReference type="InterPro" id="IPR001564">
    <property type="entry name" value="Nucleoside_diP_kinase"/>
</dbReference>
<dbReference type="HAMAP" id="MF_00451">
    <property type="entry name" value="NDP_kinase"/>
    <property type="match status" value="1"/>
</dbReference>
<dbReference type="GO" id="GO:0006241">
    <property type="term" value="P:CTP biosynthetic process"/>
    <property type="evidence" value="ECO:0007669"/>
    <property type="project" value="UniProtKB-UniRule"/>
</dbReference>
<keyword evidence="8 11" id="KW-0546">Nucleotide metabolism</keyword>
<evidence type="ECO:0000256" key="13">
    <source>
        <dbReference type="RuleBase" id="RU004011"/>
    </source>
</evidence>
<evidence type="ECO:0000256" key="12">
    <source>
        <dbReference type="PROSITE-ProRule" id="PRU00706"/>
    </source>
</evidence>
<feature type="binding site" evidence="11 12">
    <location>
        <position position="148"/>
    </location>
    <ligand>
        <name>ATP</name>
        <dbReference type="ChEBI" id="CHEBI:30616"/>
    </ligand>
</feature>
<dbReference type="SUPFAM" id="SSF54919">
    <property type="entry name" value="Nucleoside diphosphate kinase, NDK"/>
    <property type="match status" value="1"/>
</dbReference>
<evidence type="ECO:0000256" key="5">
    <source>
        <dbReference type="ARBA" id="ARBA00022741"/>
    </source>
</evidence>
<evidence type="ECO:0000259" key="15">
    <source>
        <dbReference type="SMART" id="SM00562"/>
    </source>
</evidence>
<dbReference type="GO" id="GO:0005524">
    <property type="term" value="F:ATP binding"/>
    <property type="evidence" value="ECO:0007669"/>
    <property type="project" value="UniProtKB-UniRule"/>
</dbReference>
<keyword evidence="11" id="KW-0460">Magnesium</keyword>
<reference evidence="16 17" key="1">
    <citation type="journal article" date="2007" name="Proc. Natl. Acad. Sci. U.S.A.">
        <title>Genome and proteome of long-chain alkane degrading Geobacillus thermodenitrificans NG80-2 isolated from a deep-subsurface oil reservoir.</title>
        <authorList>
            <person name="Feng L."/>
            <person name="Wang W."/>
            <person name="Cheng J."/>
            <person name="Ren Y."/>
            <person name="Zhao G."/>
            <person name="Gao C."/>
            <person name="Tang Y."/>
            <person name="Liu X."/>
            <person name="Han W."/>
            <person name="Peng X."/>
            <person name="Liu R."/>
            <person name="Wang L."/>
        </authorList>
    </citation>
    <scope>NUCLEOTIDE SEQUENCE [LARGE SCALE GENOMIC DNA]</scope>
    <source>
        <strain evidence="16 17">NG80-2</strain>
    </source>
</reference>
<comment type="subunit">
    <text evidence="11">Homotetramer.</text>
</comment>
<dbReference type="Gene3D" id="3.30.70.141">
    <property type="entry name" value="Nucleoside diphosphate kinase-like domain"/>
    <property type="match status" value="1"/>
</dbReference>
<dbReference type="PRINTS" id="PR01243">
    <property type="entry name" value="NUCDPKINASE"/>
</dbReference>
<comment type="catalytic activity">
    <reaction evidence="11 14">
        <text>a 2'-deoxyribonucleoside 5'-diphosphate + ATP = a 2'-deoxyribonucleoside 5'-triphosphate + ADP</text>
        <dbReference type="Rhea" id="RHEA:44640"/>
        <dbReference type="ChEBI" id="CHEBI:30616"/>
        <dbReference type="ChEBI" id="CHEBI:61560"/>
        <dbReference type="ChEBI" id="CHEBI:73316"/>
        <dbReference type="ChEBI" id="CHEBI:456216"/>
        <dbReference type="EC" id="2.7.4.6"/>
    </reaction>
</comment>
<comment type="function">
    <text evidence="9">(Microbial infection) Catalyzes the phosphorylation of dZDP to dZTP, when the bacterium is infected by a phage that produces the substrate for the synthesis of dZTP (2- amino-2'-deoxyadenosine 5'-triphosphate), which is then used by the phage as a DNA polymerase substrate.</text>
</comment>
<sequence length="194" mass="21881">MISPSTSGKGIINAFKDIIANDAKRWYYDEGNPFPSTYDSRGGESMKERTFLMVKPDGVQRNLIGEIVSRFEKKGFQLVGAKLMQVSRELAEQHYAEHKERPFFGELVDFITSGPVFAMVWEGENVIAAARQMMGKTNPQDAAPGTIRGDFGLTVGKNVIHGSDSPQSAEREINLFFKEEELITYTKLMNEWLY</sequence>
<evidence type="ECO:0000256" key="2">
    <source>
        <dbReference type="ARBA" id="ARBA00008142"/>
    </source>
</evidence>
<dbReference type="KEGG" id="gtn:GTNG_2143"/>
<dbReference type="CDD" id="cd04413">
    <property type="entry name" value="NDPk_I"/>
    <property type="match status" value="1"/>
</dbReference>
<dbReference type="PANTHER" id="PTHR11349">
    <property type="entry name" value="NUCLEOSIDE DIPHOSPHATE KINASE"/>
    <property type="match status" value="1"/>
</dbReference>
<feature type="binding site" evidence="11 12">
    <location>
        <position position="103"/>
    </location>
    <ligand>
        <name>ATP</name>
        <dbReference type="ChEBI" id="CHEBI:30616"/>
    </ligand>
</feature>